<name>A0A6P8Y034_THRPL</name>
<feature type="transmembrane region" description="Helical" evidence="7">
    <location>
        <begin position="446"/>
        <end position="468"/>
    </location>
</feature>
<feature type="compositionally biased region" description="Basic residues" evidence="6">
    <location>
        <begin position="959"/>
        <end position="971"/>
    </location>
</feature>
<keyword evidence="9" id="KW-1185">Reference proteome</keyword>
<feature type="compositionally biased region" description="Low complexity" evidence="6">
    <location>
        <begin position="1069"/>
        <end position="1079"/>
    </location>
</feature>
<evidence type="ECO:0000256" key="6">
    <source>
        <dbReference type="SAM" id="MobiDB-lite"/>
    </source>
</evidence>
<dbReference type="InterPro" id="IPR012496">
    <property type="entry name" value="TMC_dom"/>
</dbReference>
<keyword evidence="4 7" id="KW-1133">Transmembrane helix</keyword>
<evidence type="ECO:0000313" key="10">
    <source>
        <dbReference type="RefSeq" id="XP_034232808.1"/>
    </source>
</evidence>
<dbReference type="OrthoDB" id="5831905at2759"/>
<feature type="region of interest" description="Disordered" evidence="6">
    <location>
        <begin position="903"/>
        <end position="1130"/>
    </location>
</feature>
<gene>
    <name evidence="10" type="primary">LOC117640416</name>
</gene>
<evidence type="ECO:0000256" key="1">
    <source>
        <dbReference type="ARBA" id="ARBA00004141"/>
    </source>
</evidence>
<evidence type="ECO:0000256" key="2">
    <source>
        <dbReference type="ARBA" id="ARBA00006510"/>
    </source>
</evidence>
<comment type="subcellular location">
    <subcellularLocation>
        <location evidence="1">Membrane</location>
        <topology evidence="1">Multi-pass membrane protein</topology>
    </subcellularLocation>
</comment>
<dbReference type="InterPro" id="IPR038900">
    <property type="entry name" value="TMC"/>
</dbReference>
<reference evidence="10" key="1">
    <citation type="submission" date="2025-08" db="UniProtKB">
        <authorList>
            <consortium name="RefSeq"/>
        </authorList>
    </citation>
    <scope>IDENTIFICATION</scope>
    <source>
        <tissue evidence="10">Total insect</tissue>
    </source>
</reference>
<evidence type="ECO:0000256" key="4">
    <source>
        <dbReference type="ARBA" id="ARBA00022989"/>
    </source>
</evidence>
<feature type="transmembrane region" description="Helical" evidence="7">
    <location>
        <begin position="272"/>
        <end position="293"/>
    </location>
</feature>
<feature type="compositionally biased region" description="Low complexity" evidence="6">
    <location>
        <begin position="1086"/>
        <end position="1098"/>
    </location>
</feature>
<feature type="compositionally biased region" description="Basic and acidic residues" evidence="6">
    <location>
        <begin position="1022"/>
        <end position="1040"/>
    </location>
</feature>
<dbReference type="PANTHER" id="PTHR23302:SF40">
    <property type="entry name" value="TRANSMEMBRANE CHANNEL-LIKE PROTEIN"/>
    <property type="match status" value="1"/>
</dbReference>
<protein>
    <submittedName>
        <fullName evidence="10">Transmembrane channel-like protein 2</fullName>
    </submittedName>
</protein>
<dbReference type="GeneID" id="117640416"/>
<accession>A0A6P8Y034</accession>
<feature type="region of interest" description="Disordered" evidence="6">
    <location>
        <begin position="559"/>
        <end position="591"/>
    </location>
</feature>
<feature type="transmembrane region" description="Helical" evidence="7">
    <location>
        <begin position="519"/>
        <end position="539"/>
    </location>
</feature>
<feature type="domain" description="TMC" evidence="8">
    <location>
        <begin position="607"/>
        <end position="722"/>
    </location>
</feature>
<feature type="transmembrane region" description="Helical" evidence="7">
    <location>
        <begin position="488"/>
        <end position="507"/>
    </location>
</feature>
<organism evidence="10">
    <name type="scientific">Thrips palmi</name>
    <name type="common">Melon thrips</name>
    <dbReference type="NCBI Taxonomy" id="161013"/>
    <lineage>
        <taxon>Eukaryota</taxon>
        <taxon>Metazoa</taxon>
        <taxon>Ecdysozoa</taxon>
        <taxon>Arthropoda</taxon>
        <taxon>Hexapoda</taxon>
        <taxon>Insecta</taxon>
        <taxon>Pterygota</taxon>
        <taxon>Neoptera</taxon>
        <taxon>Paraneoptera</taxon>
        <taxon>Thysanoptera</taxon>
        <taxon>Terebrantia</taxon>
        <taxon>Thripoidea</taxon>
        <taxon>Thripidae</taxon>
        <taxon>Thrips</taxon>
    </lineage>
</organism>
<proteinExistence type="inferred from homology"/>
<feature type="region of interest" description="Disordered" evidence="6">
    <location>
        <begin position="862"/>
        <end position="890"/>
    </location>
</feature>
<evidence type="ECO:0000256" key="7">
    <source>
        <dbReference type="SAM" id="Phobius"/>
    </source>
</evidence>
<comment type="similarity">
    <text evidence="2">Belongs to the TMC family.</text>
</comment>
<feature type="transmembrane region" description="Helical" evidence="7">
    <location>
        <begin position="727"/>
        <end position="748"/>
    </location>
</feature>
<feature type="compositionally biased region" description="Basic residues" evidence="6">
    <location>
        <begin position="1008"/>
        <end position="1021"/>
    </location>
</feature>
<evidence type="ECO:0000256" key="5">
    <source>
        <dbReference type="ARBA" id="ARBA00023136"/>
    </source>
</evidence>
<dbReference type="KEGG" id="tpal:117640416"/>
<dbReference type="GO" id="GO:0008381">
    <property type="term" value="F:mechanosensitive monoatomic ion channel activity"/>
    <property type="evidence" value="ECO:0007669"/>
    <property type="project" value="TreeGrafter"/>
</dbReference>
<dbReference type="InParanoid" id="A0A6P8Y034"/>
<dbReference type="Pfam" id="PF07810">
    <property type="entry name" value="TMC"/>
    <property type="match status" value="1"/>
</dbReference>
<dbReference type="GO" id="GO:0005886">
    <property type="term" value="C:plasma membrane"/>
    <property type="evidence" value="ECO:0007669"/>
    <property type="project" value="InterPro"/>
</dbReference>
<dbReference type="RefSeq" id="XP_034232808.1">
    <property type="nucleotide sequence ID" value="XM_034376917.1"/>
</dbReference>
<feature type="transmembrane region" description="Helical" evidence="7">
    <location>
        <begin position="787"/>
        <end position="809"/>
    </location>
</feature>
<feature type="region of interest" description="Disordered" evidence="6">
    <location>
        <begin position="51"/>
        <end position="157"/>
    </location>
</feature>
<feature type="region of interest" description="Disordered" evidence="6">
    <location>
        <begin position="1"/>
        <end position="21"/>
    </location>
</feature>
<evidence type="ECO:0000259" key="8">
    <source>
        <dbReference type="Pfam" id="PF07810"/>
    </source>
</evidence>
<evidence type="ECO:0000313" key="9">
    <source>
        <dbReference type="Proteomes" id="UP000515158"/>
    </source>
</evidence>
<dbReference type="PANTHER" id="PTHR23302">
    <property type="entry name" value="TRANSMEMBRANE CHANNEL-RELATED"/>
    <property type="match status" value="1"/>
</dbReference>
<feature type="compositionally biased region" description="Low complexity" evidence="6">
    <location>
        <begin position="108"/>
        <end position="120"/>
    </location>
</feature>
<sequence length="1130" mass="125601">MHAIRPFFHKVEPTSPQPSVDRLSVSFAPEERSVCSDSSVRVNVMAASGTLAANGYGDASPDKAAALGAEEDDEDYSVSISAIMQRRASTRRSKRASRHRRGSHARRPSSPFSPDADSASIGASGHQSRRRSSVFTTSSADTAASVEGSGGADGGVLPSAAVSQEQILENLRVHKEVLSGVKMQPWGMRRKLRLVRQAKTYVKRHEGQLHERFANSHNTRDIMARFNLWMLKRWQRGKREVANLLNMLIPWELRIKEIESHFGSVVASYFTFLRWLCWVNFVIVIVILAFVTVPEILTADSKSGGERKEMLPEERATAYNLYKLWDFEGPLKYSPLFYGYYTDDDRQKGYRLPFAYFMTGLAVYVYSFVATLRKMASNSRMSKLSEKEDECVFTWKLFAGWDYMIGNAETAHNRVASTVLGFKEALVEEAEKQREERNWRIMTVRVAVNLLVLGLLVSSAYAVVEVVARSTDDEATRNSVWRQNETTVVVTVVNNLFPLLFELLGILERYHPRKTLRLQLARIMALNLTNIYTLIFSMFKKINKMMCYVARCETPGGATGATSTATTPGAGASGTTPAAGGKGVPGDGQKRTSQFDLETRRRLHGLCWETMFGQEMVKMTVMDLVMTVGGTLFIDFFRAVFVRVMNNCWCWDLEKKFPQYGDFKIAENILHLVNNQGMVWMGMFFSPGLPLINLVKLAIMMYLRSWAVLTCNVPHEVVFRASRSNNFYLALLLTMLFLCVLPVGYAMVRLRPSVHCGPFSRYLHTADIFTNSLRNALPAFLHDALNYMASPGIVIPLLLLLFLVIYYLLSLTNSLREANNDLKIQLRRERTEERRKMFQIVDGRRGGGGDLADKWRRLTAALPSAGTPGTPDGDGKVPASAAAAKPETNRRKELLARLLKHALRKSSATSDEESMAQTPTDGPAARTQVAALAEQPDGDATDAEQPDCLPEDDEQAAKVAKRASRAARTSKARSNGGQGIRDAVHALTSSKAKDRAQPQPAGPPAAAHHPHHHHHYRRDRRERRERDSPSASSRREREDSVASSWSDNIPEIRISKTESSECVLDDSLLDGVLDGGPDSVPDDEAASTSRTTSGSAWSQAAEPQRPSKSGSSDTIVAVEDLANPTKDAGV</sequence>
<dbReference type="FunCoup" id="A0A6P8Y034">
    <property type="interactions" value="14"/>
</dbReference>
<keyword evidence="3 7" id="KW-0812">Transmembrane</keyword>
<feature type="transmembrane region" description="Helical" evidence="7">
    <location>
        <begin position="354"/>
        <end position="372"/>
    </location>
</feature>
<feature type="compositionally biased region" description="Basic residues" evidence="6">
    <location>
        <begin position="88"/>
        <end position="107"/>
    </location>
</feature>
<dbReference type="AlphaFoldDB" id="A0A6P8Y034"/>
<feature type="compositionally biased region" description="Low complexity" evidence="6">
    <location>
        <begin position="559"/>
        <end position="579"/>
    </location>
</feature>
<feature type="compositionally biased region" description="Acidic residues" evidence="6">
    <location>
        <begin position="936"/>
        <end position="954"/>
    </location>
</feature>
<dbReference type="Proteomes" id="UP000515158">
    <property type="component" value="Unplaced"/>
</dbReference>
<evidence type="ECO:0000256" key="3">
    <source>
        <dbReference type="ARBA" id="ARBA00022692"/>
    </source>
</evidence>
<keyword evidence="5 7" id="KW-0472">Membrane</keyword>